<evidence type="ECO:0000313" key="3">
    <source>
        <dbReference type="Proteomes" id="UP000250235"/>
    </source>
</evidence>
<feature type="region of interest" description="Disordered" evidence="1">
    <location>
        <begin position="392"/>
        <end position="426"/>
    </location>
</feature>
<feature type="compositionally biased region" description="Polar residues" evidence="1">
    <location>
        <begin position="49"/>
        <end position="65"/>
    </location>
</feature>
<proteinExistence type="predicted"/>
<name>A0A2Z7BZS0_9LAMI</name>
<feature type="compositionally biased region" description="Basic and acidic residues" evidence="1">
    <location>
        <begin position="190"/>
        <end position="203"/>
    </location>
</feature>
<protein>
    <submittedName>
        <fullName evidence="2">Uncharacterized protein</fullName>
    </submittedName>
</protein>
<accession>A0A2Z7BZS0</accession>
<dbReference type="AlphaFoldDB" id="A0A2Z7BZS0"/>
<feature type="region of interest" description="Disordered" evidence="1">
    <location>
        <begin position="33"/>
        <end position="115"/>
    </location>
</feature>
<evidence type="ECO:0000313" key="2">
    <source>
        <dbReference type="EMBL" id="KZV40133.1"/>
    </source>
</evidence>
<feature type="compositionally biased region" description="Gly residues" evidence="1">
    <location>
        <begin position="586"/>
        <end position="599"/>
    </location>
</feature>
<keyword evidence="3" id="KW-1185">Reference proteome</keyword>
<reference evidence="2 3" key="1">
    <citation type="journal article" date="2015" name="Proc. Natl. Acad. Sci. U.S.A.">
        <title>The resurrection genome of Boea hygrometrica: A blueprint for survival of dehydration.</title>
        <authorList>
            <person name="Xiao L."/>
            <person name="Yang G."/>
            <person name="Zhang L."/>
            <person name="Yang X."/>
            <person name="Zhao S."/>
            <person name="Ji Z."/>
            <person name="Zhou Q."/>
            <person name="Hu M."/>
            <person name="Wang Y."/>
            <person name="Chen M."/>
            <person name="Xu Y."/>
            <person name="Jin H."/>
            <person name="Xiao X."/>
            <person name="Hu G."/>
            <person name="Bao F."/>
            <person name="Hu Y."/>
            <person name="Wan P."/>
            <person name="Li L."/>
            <person name="Deng X."/>
            <person name="Kuang T."/>
            <person name="Xiang C."/>
            <person name="Zhu J.K."/>
            <person name="Oliver M.J."/>
            <person name="He Y."/>
        </authorList>
    </citation>
    <scope>NUCLEOTIDE SEQUENCE [LARGE SCALE GENOMIC DNA]</scope>
    <source>
        <strain evidence="3">cv. XS01</strain>
    </source>
</reference>
<dbReference type="EMBL" id="KV000530">
    <property type="protein sequence ID" value="KZV40133.1"/>
    <property type="molecule type" value="Genomic_DNA"/>
</dbReference>
<organism evidence="2 3">
    <name type="scientific">Dorcoceras hygrometricum</name>
    <dbReference type="NCBI Taxonomy" id="472368"/>
    <lineage>
        <taxon>Eukaryota</taxon>
        <taxon>Viridiplantae</taxon>
        <taxon>Streptophyta</taxon>
        <taxon>Embryophyta</taxon>
        <taxon>Tracheophyta</taxon>
        <taxon>Spermatophyta</taxon>
        <taxon>Magnoliopsida</taxon>
        <taxon>eudicotyledons</taxon>
        <taxon>Gunneridae</taxon>
        <taxon>Pentapetalae</taxon>
        <taxon>asterids</taxon>
        <taxon>lamiids</taxon>
        <taxon>Lamiales</taxon>
        <taxon>Gesneriaceae</taxon>
        <taxon>Didymocarpoideae</taxon>
        <taxon>Trichosporeae</taxon>
        <taxon>Loxocarpinae</taxon>
        <taxon>Dorcoceras</taxon>
    </lineage>
</organism>
<dbReference type="Proteomes" id="UP000250235">
    <property type="component" value="Unassembled WGS sequence"/>
</dbReference>
<feature type="region of interest" description="Disordered" evidence="1">
    <location>
        <begin position="185"/>
        <end position="211"/>
    </location>
</feature>
<feature type="region of interest" description="Disordered" evidence="1">
    <location>
        <begin position="564"/>
        <end position="614"/>
    </location>
</feature>
<feature type="compositionally biased region" description="Polar residues" evidence="1">
    <location>
        <begin position="106"/>
        <end position="115"/>
    </location>
</feature>
<evidence type="ECO:0000256" key="1">
    <source>
        <dbReference type="SAM" id="MobiDB-lite"/>
    </source>
</evidence>
<feature type="compositionally biased region" description="Low complexity" evidence="1">
    <location>
        <begin position="38"/>
        <end position="48"/>
    </location>
</feature>
<feature type="compositionally biased region" description="Basic and acidic residues" evidence="1">
    <location>
        <begin position="411"/>
        <end position="426"/>
    </location>
</feature>
<feature type="compositionally biased region" description="Basic and acidic residues" evidence="1">
    <location>
        <begin position="600"/>
        <end position="614"/>
    </location>
</feature>
<sequence>MLMELLVRADLGTTTKLQIKKVLTSKQVQNYLKGNQGTTPTEETTRNTAGGTSQQVPPEVTQSLADDTEQDMPNPRKQKHKVSTNDDPEEESETDSCPLVPRQHRATQVSESSASLPLTHLLQRLRTQRPDHTIPPDPIPARTTAPAESLQVGNIDNLMENLDLNDQTEQDENHNHNVHLSHQTIPTEGEGFKDGDEQRDHGSHKQGIGDINLEEGLYQDTQKEHEKNIADNEQFAHGSEEPETIAPTPDAQIHSASASADQYCQSLIASAREKLLEWAETEDITELSERRSLILYKLLETELEQLYLAHLANFKTSVASAHYDFECIHLLHQELRLIAAGHKHHRGLAGLPLISPECDFLPKFSSQSEIYHFTGTARGSVLDAYQHVNQTAAHAPHEHHAQETEPQIQMPDHDTHGHDGQSSEDGVDLKINDIPISVINSEELPSTKQIVSPHPNPDFSTLRMIAITPQVSSTLHLLHNATQSLNVISTHVSSLDQSYARLCDDSLITRHHTTKLRNELKSTAEGFDIKIDVLERTLTQRLIDELAVVKSQLAYLVEYLKGSGAAKKGEGGSSSRPMEGPSIRGSTGGRGGSSSQGGRGRNDDPERFKYSKWF</sequence>
<gene>
    <name evidence="2" type="ORF">F511_40654</name>
</gene>